<comment type="caution">
    <text evidence="5">The sequence shown here is derived from an EMBL/GenBank/DDBJ whole genome shotgun (WGS) entry which is preliminary data.</text>
</comment>
<keyword evidence="4" id="KW-0143">Chaperone</keyword>
<sequence>MTLFGEAPSREVVLSPVEFDVLWNHLGLPEMPLVIRVPSPGKTHQERAELEHAVWDGIGARGLGRPIRLDAELERMLEVLALPDREVDGRVWLGHSVRVLAAARDGDGVLAVLEGSQLRLRQTADFGLPRTALSVLPTLPAGTGRSITLPSSDLDAAAAQAGNSVEALEAALRQYGVRAEDANALSTVVSEVGHRGQFGVAARESRGKRLRADRVIAFFDTPAGRYLQTRSTSPSGVPWSTISPADVRRLTQHLDELLAELTDPDL</sequence>
<dbReference type="RefSeq" id="WP_344871199.1">
    <property type="nucleotide sequence ID" value="NZ_BAABAL010000005.1"/>
</dbReference>
<evidence type="ECO:0000256" key="1">
    <source>
        <dbReference type="ARBA" id="ARBA00004496"/>
    </source>
</evidence>
<reference evidence="6" key="1">
    <citation type="journal article" date="2019" name="Int. J. Syst. Evol. Microbiol.">
        <title>The Global Catalogue of Microorganisms (GCM) 10K type strain sequencing project: providing services to taxonomists for standard genome sequencing and annotation.</title>
        <authorList>
            <consortium name="The Broad Institute Genomics Platform"/>
            <consortium name="The Broad Institute Genome Sequencing Center for Infectious Disease"/>
            <person name="Wu L."/>
            <person name="Ma J."/>
        </authorList>
    </citation>
    <scope>NUCLEOTIDE SEQUENCE [LARGE SCALE GENOMIC DNA]</scope>
    <source>
        <strain evidence="6">JCM 17342</strain>
    </source>
</reference>
<protein>
    <submittedName>
        <fullName evidence="5">ESX secretion-associated protein EspG</fullName>
    </submittedName>
</protein>
<comment type="subcellular location">
    <subcellularLocation>
        <location evidence="1">Cytoplasm</location>
    </subcellularLocation>
</comment>
<evidence type="ECO:0000313" key="5">
    <source>
        <dbReference type="EMBL" id="GAA3991858.1"/>
    </source>
</evidence>
<comment type="similarity">
    <text evidence="2">Belongs to the EspG family.</text>
</comment>
<dbReference type="Pfam" id="PF14011">
    <property type="entry name" value="ESX-1_EspG"/>
    <property type="match status" value="1"/>
</dbReference>
<evidence type="ECO:0000256" key="4">
    <source>
        <dbReference type="ARBA" id="ARBA00023186"/>
    </source>
</evidence>
<dbReference type="InterPro" id="IPR025734">
    <property type="entry name" value="EspG"/>
</dbReference>
<dbReference type="Proteomes" id="UP001501747">
    <property type="component" value="Unassembled WGS sequence"/>
</dbReference>
<proteinExistence type="inferred from homology"/>
<evidence type="ECO:0000313" key="6">
    <source>
        <dbReference type="Proteomes" id="UP001501747"/>
    </source>
</evidence>
<name>A0ABP7R2W0_9PSEU</name>
<dbReference type="EMBL" id="BAABAL010000005">
    <property type="protein sequence ID" value="GAA3991858.1"/>
    <property type="molecule type" value="Genomic_DNA"/>
</dbReference>
<keyword evidence="3" id="KW-0963">Cytoplasm</keyword>
<gene>
    <name evidence="5" type="ORF">GCM10022247_08620</name>
</gene>
<evidence type="ECO:0000256" key="3">
    <source>
        <dbReference type="ARBA" id="ARBA00022490"/>
    </source>
</evidence>
<organism evidence="5 6">
    <name type="scientific">Allokutzneria multivorans</name>
    <dbReference type="NCBI Taxonomy" id="1142134"/>
    <lineage>
        <taxon>Bacteria</taxon>
        <taxon>Bacillati</taxon>
        <taxon>Actinomycetota</taxon>
        <taxon>Actinomycetes</taxon>
        <taxon>Pseudonocardiales</taxon>
        <taxon>Pseudonocardiaceae</taxon>
        <taxon>Allokutzneria</taxon>
    </lineage>
</organism>
<evidence type="ECO:0000256" key="2">
    <source>
        <dbReference type="ARBA" id="ARBA00006411"/>
    </source>
</evidence>
<keyword evidence="6" id="KW-1185">Reference proteome</keyword>
<accession>A0ABP7R2W0</accession>